<keyword evidence="3" id="KW-1185">Reference proteome</keyword>
<sequence length="161" mass="17671">MLDAVVSPEGIEKVFLSMKSGKALGPVGLPIELYKDSWSIIRGSVIEAIQSFFITGFLSKYINNIVIALIPKLPNHQNMKNFGPIACCNTIYKGISAILAPRIKTMLPKVIGINQSTYIPGGQITDGILLMQELVCGYHRKSGMPICALKVDIMKAYDYVH</sequence>
<evidence type="ECO:0000313" key="2">
    <source>
        <dbReference type="EMBL" id="GAA0162198.1"/>
    </source>
</evidence>
<evidence type="ECO:0000313" key="3">
    <source>
        <dbReference type="Proteomes" id="UP001454036"/>
    </source>
</evidence>
<dbReference type="EMBL" id="BAABME010021041">
    <property type="protein sequence ID" value="GAA0162198.1"/>
    <property type="molecule type" value="Genomic_DNA"/>
</dbReference>
<dbReference type="Proteomes" id="UP001454036">
    <property type="component" value="Unassembled WGS sequence"/>
</dbReference>
<reference evidence="2 3" key="1">
    <citation type="submission" date="2024-01" db="EMBL/GenBank/DDBJ databases">
        <title>The complete chloroplast genome sequence of Lithospermum erythrorhizon: insights into the phylogenetic relationship among Boraginaceae species and the maternal lineages of purple gromwells.</title>
        <authorList>
            <person name="Okada T."/>
            <person name="Watanabe K."/>
        </authorList>
    </citation>
    <scope>NUCLEOTIDE SEQUENCE [LARGE SCALE GENOMIC DNA]</scope>
</reference>
<accession>A0AAV3QI41</accession>
<dbReference type="PANTHER" id="PTHR46890">
    <property type="entry name" value="NON-LTR RETROLELEMENT REVERSE TRANSCRIPTASE-LIKE PROTEIN-RELATED"/>
    <property type="match status" value="1"/>
</dbReference>
<dbReference type="InterPro" id="IPR052343">
    <property type="entry name" value="Retrotransposon-Effector_Assoc"/>
</dbReference>
<gene>
    <name evidence="2" type="ORF">LIER_39368</name>
</gene>
<organism evidence="2 3">
    <name type="scientific">Lithospermum erythrorhizon</name>
    <name type="common">Purple gromwell</name>
    <name type="synonym">Lithospermum officinale var. erythrorhizon</name>
    <dbReference type="NCBI Taxonomy" id="34254"/>
    <lineage>
        <taxon>Eukaryota</taxon>
        <taxon>Viridiplantae</taxon>
        <taxon>Streptophyta</taxon>
        <taxon>Embryophyta</taxon>
        <taxon>Tracheophyta</taxon>
        <taxon>Spermatophyta</taxon>
        <taxon>Magnoliopsida</taxon>
        <taxon>eudicotyledons</taxon>
        <taxon>Gunneridae</taxon>
        <taxon>Pentapetalae</taxon>
        <taxon>asterids</taxon>
        <taxon>lamiids</taxon>
        <taxon>Boraginales</taxon>
        <taxon>Boraginaceae</taxon>
        <taxon>Boraginoideae</taxon>
        <taxon>Lithospermeae</taxon>
        <taxon>Lithospermum</taxon>
    </lineage>
</organism>
<evidence type="ECO:0000259" key="1">
    <source>
        <dbReference type="Pfam" id="PF00078"/>
    </source>
</evidence>
<protein>
    <recommendedName>
        <fullName evidence="1">Reverse transcriptase domain-containing protein</fullName>
    </recommendedName>
</protein>
<name>A0AAV3QI41_LITER</name>
<dbReference type="InterPro" id="IPR000477">
    <property type="entry name" value="RT_dom"/>
</dbReference>
<dbReference type="AlphaFoldDB" id="A0AAV3QI41"/>
<comment type="caution">
    <text evidence="2">The sequence shown here is derived from an EMBL/GenBank/DDBJ whole genome shotgun (WGS) entry which is preliminary data.</text>
</comment>
<dbReference type="PANTHER" id="PTHR46890:SF48">
    <property type="entry name" value="RNA-DIRECTED DNA POLYMERASE"/>
    <property type="match status" value="1"/>
</dbReference>
<proteinExistence type="predicted"/>
<dbReference type="Pfam" id="PF00078">
    <property type="entry name" value="RVT_1"/>
    <property type="match status" value="1"/>
</dbReference>
<feature type="domain" description="Reverse transcriptase" evidence="1">
    <location>
        <begin position="77"/>
        <end position="160"/>
    </location>
</feature>